<dbReference type="InterPro" id="IPR030395">
    <property type="entry name" value="GP_PDE_dom"/>
</dbReference>
<sequence length="598" mass="65147">MRERSSAARTVAGTALTALRRNGLSLLLFELAYKFLFSAVMDGAQDLLALAMERCGLSYLTPATAVTLLRDPLSVALILLFICLLFYSVLVEITALILCCQRSLQGERVGPFALLRAALARATRLLRPRNAPLLFLLLVLVPVVAPTFTSTALHNFQIPSFILDFIRGRTALYLLYLGLLALLCWLLLRWLLVLPEMVLTGRSFREARIRSCALLAGRKGRVLGAGLLWGAAVLLLAGLCYLGSTLVLLGGVKLLHQGSLSTFWYQFLRLDASLRTLFAIGGAACSSALVTALRTRLLGEVPAPPPPPRRRRLPRAAGALALGYLLLIFHVESTVNLWRDPLAPAPVQVVAHRAGALYAPENTLAALDQAIESGANAAEIDVQQTADGALIVLHDTNFKRVAGVDRNTWEVTLEEVRSYDAGSAFSEDFAGEGVPTLEEMLQRADGKIGLMIELKSTGHERGLERAAVDLLRQYDAFKSCTIASMDYSILERVKAYDERVQTVYILPAAYGDLAEMTAADAFSVEATFVTGMLSATLQYAQKPLYAWTVNDSGEIDRLLDLEISGVITDDPYLARYTIAAGGRSWWVSALAERFLDGG</sequence>
<keyword evidence="1" id="KW-0472">Membrane</keyword>
<dbReference type="EMBL" id="WWVX01000001">
    <property type="protein sequence ID" value="MZL68608.1"/>
    <property type="molecule type" value="Genomic_DNA"/>
</dbReference>
<evidence type="ECO:0000313" key="3">
    <source>
        <dbReference type="EMBL" id="MZL68608.1"/>
    </source>
</evidence>
<feature type="transmembrane region" description="Helical" evidence="1">
    <location>
        <begin position="133"/>
        <end position="153"/>
    </location>
</feature>
<evidence type="ECO:0000313" key="6">
    <source>
        <dbReference type="Proteomes" id="UP000474718"/>
    </source>
</evidence>
<keyword evidence="1" id="KW-0812">Transmembrane</keyword>
<feature type="transmembrane region" description="Helical" evidence="1">
    <location>
        <begin position="173"/>
        <end position="192"/>
    </location>
</feature>
<keyword evidence="6" id="KW-1185">Reference proteome</keyword>
<dbReference type="EMBL" id="FQVY01000001">
    <property type="protein sequence ID" value="SHF66643.1"/>
    <property type="molecule type" value="Genomic_DNA"/>
</dbReference>
<feature type="transmembrane region" description="Helical" evidence="1">
    <location>
        <begin position="72"/>
        <end position="98"/>
    </location>
</feature>
<reference evidence="3 6" key="3">
    <citation type="journal article" date="2019" name="Nat. Med.">
        <title>A library of human gut bacterial isolates paired with longitudinal multiomics data enables mechanistic microbiome research.</title>
        <authorList>
            <person name="Poyet M."/>
            <person name="Groussin M."/>
            <person name="Gibbons S.M."/>
            <person name="Avila-Pacheco J."/>
            <person name="Jiang X."/>
            <person name="Kearney S.M."/>
            <person name="Perrotta A.R."/>
            <person name="Berdy B."/>
            <person name="Zhao S."/>
            <person name="Lieberman T.D."/>
            <person name="Swanson P.K."/>
            <person name="Smith M."/>
            <person name="Roesemann S."/>
            <person name="Alexander J.E."/>
            <person name="Rich S.A."/>
            <person name="Livny J."/>
            <person name="Vlamakis H."/>
            <person name="Clish C."/>
            <person name="Bullock K."/>
            <person name="Deik A."/>
            <person name="Scott J."/>
            <person name="Pierce K.A."/>
            <person name="Xavier R.J."/>
            <person name="Alm E.J."/>
        </authorList>
    </citation>
    <scope>NUCLEOTIDE SEQUENCE [LARGE SCALE GENOMIC DNA]</scope>
    <source>
        <strain evidence="3 6">BIOML-A2</strain>
    </source>
</reference>
<evidence type="ECO:0000259" key="2">
    <source>
        <dbReference type="PROSITE" id="PS51704"/>
    </source>
</evidence>
<dbReference type="RefSeq" id="WP_073260907.1">
    <property type="nucleotide sequence ID" value="NZ_FQVY01000001.1"/>
</dbReference>
<comment type="caution">
    <text evidence="4">The sequence shown here is derived from an EMBL/GenBank/DDBJ whole genome shotgun (WGS) entry which is preliminary data.</text>
</comment>
<accession>A0AAQ1MB46</accession>
<evidence type="ECO:0000256" key="1">
    <source>
        <dbReference type="SAM" id="Phobius"/>
    </source>
</evidence>
<dbReference type="GO" id="GO:0008081">
    <property type="term" value="F:phosphoric diester hydrolase activity"/>
    <property type="evidence" value="ECO:0007669"/>
    <property type="project" value="InterPro"/>
</dbReference>
<dbReference type="Pfam" id="PF10110">
    <property type="entry name" value="GPDPase_memb"/>
    <property type="match status" value="1"/>
</dbReference>
<dbReference type="GO" id="GO:0006629">
    <property type="term" value="P:lipid metabolic process"/>
    <property type="evidence" value="ECO:0007669"/>
    <property type="project" value="InterPro"/>
</dbReference>
<dbReference type="PANTHER" id="PTHR46211:SF8">
    <property type="entry name" value="PHOSPHODIESTERASE"/>
    <property type="match status" value="1"/>
</dbReference>
<dbReference type="SUPFAM" id="SSF51695">
    <property type="entry name" value="PLC-like phosphodiesterases"/>
    <property type="match status" value="1"/>
</dbReference>
<organism evidence="4 5">
    <name type="scientific">Bittarella massiliensis</name>
    <name type="common">ex Durand et al. 2017</name>
    <dbReference type="NCBI Taxonomy" id="1720313"/>
    <lineage>
        <taxon>Bacteria</taxon>
        <taxon>Bacillati</taxon>
        <taxon>Bacillota</taxon>
        <taxon>Clostridia</taxon>
        <taxon>Eubacteriales</taxon>
        <taxon>Oscillospiraceae</taxon>
        <taxon>Bittarella (ex Durand et al. 2017)</taxon>
    </lineage>
</organism>
<dbReference type="PROSITE" id="PS51704">
    <property type="entry name" value="GP_PDE"/>
    <property type="match status" value="1"/>
</dbReference>
<reference evidence="5" key="1">
    <citation type="submission" date="2016-11" db="EMBL/GenBank/DDBJ databases">
        <authorList>
            <person name="Jaros S."/>
            <person name="Januszkiewicz K."/>
            <person name="Wedrychowicz H."/>
        </authorList>
    </citation>
    <scope>NUCLEOTIDE SEQUENCE [LARGE SCALE GENOMIC DNA]</scope>
    <source>
        <strain evidence="5">DSM 4029</strain>
    </source>
</reference>
<dbReference type="AlphaFoldDB" id="A0AAQ1MB46"/>
<name>A0AAQ1MB46_9FIRM</name>
<feature type="transmembrane region" description="Helical" evidence="1">
    <location>
        <begin position="227"/>
        <end position="252"/>
    </location>
</feature>
<dbReference type="Gene3D" id="3.20.20.190">
    <property type="entry name" value="Phosphatidylinositol (PI) phosphodiesterase"/>
    <property type="match status" value="1"/>
</dbReference>
<dbReference type="Pfam" id="PF03009">
    <property type="entry name" value="GDPD"/>
    <property type="match status" value="1"/>
</dbReference>
<keyword evidence="1" id="KW-1133">Transmembrane helix</keyword>
<reference evidence="4" key="2">
    <citation type="submission" date="2016-11" db="EMBL/GenBank/DDBJ databases">
        <authorList>
            <person name="Varghese N."/>
            <person name="Submissions S."/>
        </authorList>
    </citation>
    <scope>NUCLEOTIDE SEQUENCE</scope>
    <source>
        <strain evidence="4">DSM 4029</strain>
    </source>
</reference>
<dbReference type="Proteomes" id="UP000474718">
    <property type="component" value="Unassembled WGS sequence"/>
</dbReference>
<dbReference type="InterPro" id="IPR017946">
    <property type="entry name" value="PLC-like_Pdiesterase_TIM-brl"/>
</dbReference>
<dbReference type="PANTHER" id="PTHR46211">
    <property type="entry name" value="GLYCEROPHOSPHORYL DIESTER PHOSPHODIESTERASE"/>
    <property type="match status" value="1"/>
</dbReference>
<dbReference type="Proteomes" id="UP000184089">
    <property type="component" value="Unassembled WGS sequence"/>
</dbReference>
<dbReference type="InterPro" id="IPR018476">
    <property type="entry name" value="GlyceroP-diester-Pdiesterase_M"/>
</dbReference>
<gene>
    <name evidence="3" type="ORF">GT747_02300</name>
    <name evidence="4" type="ORF">SAMN05444424_0258</name>
</gene>
<evidence type="ECO:0000313" key="4">
    <source>
        <dbReference type="EMBL" id="SHF66643.1"/>
    </source>
</evidence>
<protein>
    <submittedName>
        <fullName evidence="4">Glycerophosphoryl diester phosphodiesterase</fullName>
    </submittedName>
</protein>
<feature type="domain" description="GP-PDE" evidence="2">
    <location>
        <begin position="347"/>
        <end position="578"/>
    </location>
</feature>
<proteinExistence type="predicted"/>
<evidence type="ECO:0000313" key="5">
    <source>
        <dbReference type="Proteomes" id="UP000184089"/>
    </source>
</evidence>